<evidence type="ECO:0000256" key="1">
    <source>
        <dbReference type="SAM" id="MobiDB-lite"/>
    </source>
</evidence>
<keyword evidence="2" id="KW-1133">Transmembrane helix</keyword>
<dbReference type="InterPro" id="IPR011249">
    <property type="entry name" value="Metalloenz_LuxS/M16"/>
</dbReference>
<gene>
    <name evidence="4" type="ORF">CP980_13510</name>
</gene>
<reference evidence="4 5" key="1">
    <citation type="submission" date="2017-09" db="EMBL/GenBank/DDBJ databases">
        <authorList>
            <person name="Lee N."/>
            <person name="Cho B.-K."/>
        </authorList>
    </citation>
    <scope>NUCLEOTIDE SEQUENCE [LARGE SCALE GENOMIC DNA]</scope>
    <source>
        <strain evidence="4 5">ATCC 27476</strain>
    </source>
</reference>
<dbReference type="InterPro" id="IPR007863">
    <property type="entry name" value="Peptidase_M16_C"/>
</dbReference>
<feature type="transmembrane region" description="Helical" evidence="2">
    <location>
        <begin position="522"/>
        <end position="549"/>
    </location>
</feature>
<evidence type="ECO:0000259" key="3">
    <source>
        <dbReference type="Pfam" id="PF05193"/>
    </source>
</evidence>
<feature type="transmembrane region" description="Helical" evidence="2">
    <location>
        <begin position="564"/>
        <end position="583"/>
    </location>
</feature>
<keyword evidence="5" id="KW-1185">Reference proteome</keyword>
<dbReference type="SUPFAM" id="SSF63411">
    <property type="entry name" value="LuxS/MPP-like metallohydrolase"/>
    <property type="match status" value="2"/>
</dbReference>
<dbReference type="Proteomes" id="UP000325563">
    <property type="component" value="Chromosome"/>
</dbReference>
<dbReference type="EMBL" id="CP023692">
    <property type="protein sequence ID" value="QEV49818.1"/>
    <property type="molecule type" value="Genomic_DNA"/>
</dbReference>
<name>A0A5J6JQI8_STRVI</name>
<keyword evidence="2" id="KW-0812">Transmembrane</keyword>
<evidence type="ECO:0000313" key="4">
    <source>
        <dbReference type="EMBL" id="QEV49818.1"/>
    </source>
</evidence>
<keyword evidence="2" id="KW-0472">Membrane</keyword>
<feature type="domain" description="Peptidase M16 C-terminal" evidence="3">
    <location>
        <begin position="241"/>
        <end position="324"/>
    </location>
</feature>
<evidence type="ECO:0000256" key="2">
    <source>
        <dbReference type="SAM" id="Phobius"/>
    </source>
</evidence>
<dbReference type="GO" id="GO:0046872">
    <property type="term" value="F:metal ion binding"/>
    <property type="evidence" value="ECO:0007669"/>
    <property type="project" value="InterPro"/>
</dbReference>
<evidence type="ECO:0000313" key="5">
    <source>
        <dbReference type="Proteomes" id="UP000325563"/>
    </source>
</evidence>
<dbReference type="Gene3D" id="3.30.830.10">
    <property type="entry name" value="Metalloenzyme, LuxS/M16 peptidase-like"/>
    <property type="match status" value="2"/>
</dbReference>
<sequence length="591" mass="63105">MDDTVSTTDSDTTSTTGTTSTTDADGITETTVDGIRTVHAPRSGLLSAGLLFRVGRADETLATSGITHLVEHLALHRHGLGDLHYNGATAATYTHFHVTGTAADVVEYLNGVCAALRDLPMDRLETEKEILRTEAAGKSHGPGHAATLWRYGSRSYGLTGYGEAGLHRLTADEVRAWAQTRFTAENAVLWITGDSVPEGLDLKLPAGAWHPAPEASSALPVTPAWYRGDEGGVVLTAVVPRSTEAGLFAEVLGKELFRELRQKSGYSYTATADYSPRDTDSATVSAYADALPQKQDALVGAFVDVFAKLRAGRIDQADLDAVRTSALAQFDVPELAACMLPGHAMNLLLRHRNLTAAEARAEIEAVTVADLHRVARAVWDDALMQVPGRGVDWAGLTAAPTESPGVVTGRRYSAVEEGTGALLLGRDGISLTSPRGQVTIRYADCTLMQVYPDGARHLVGGDGFTLAAEPTLFHVTAAELSALDRVVPAASVIRMPPRDPDRIPQPRKTTPRPAPGTARHTWFTVLLWVLGIPAVLVGGFTALLAYVAFRTADDGAIPAEDARFLFACLILSAVFVIPWGLLVRRRKQGLN</sequence>
<dbReference type="Pfam" id="PF05193">
    <property type="entry name" value="Peptidase_M16_C"/>
    <property type="match status" value="1"/>
</dbReference>
<protein>
    <submittedName>
        <fullName evidence="4">Insulinase family protein</fullName>
    </submittedName>
</protein>
<dbReference type="GeneID" id="95611568"/>
<dbReference type="KEGG" id="svn:CP980_13510"/>
<accession>A0A5J6JQI8</accession>
<dbReference type="RefSeq" id="WP_150528268.1">
    <property type="nucleotide sequence ID" value="NZ_BNBW01000007.1"/>
</dbReference>
<dbReference type="AlphaFoldDB" id="A0A5J6JQI8"/>
<organism evidence="4 5">
    <name type="scientific">Streptomyces vinaceus</name>
    <dbReference type="NCBI Taxonomy" id="1960"/>
    <lineage>
        <taxon>Bacteria</taxon>
        <taxon>Bacillati</taxon>
        <taxon>Actinomycetota</taxon>
        <taxon>Actinomycetes</taxon>
        <taxon>Kitasatosporales</taxon>
        <taxon>Streptomycetaceae</taxon>
        <taxon>Streptomyces</taxon>
    </lineage>
</organism>
<feature type="region of interest" description="Disordered" evidence="1">
    <location>
        <begin position="1"/>
        <end position="27"/>
    </location>
</feature>
<proteinExistence type="predicted"/>